<proteinExistence type="predicted"/>
<feature type="domain" description="Beta-lactamase-related" evidence="1">
    <location>
        <begin position="43"/>
        <end position="371"/>
    </location>
</feature>
<sequence>MKYIRPIFLLLLVFHISGKPDNTGHKLQAVLWPMSPPGAIAQVDDAVYHFMQQYKVPGMSVAITRNGKLVYAKSYGKADIENNVPVSNASLFRIASVSKPITATAILKLAEAKKLNLDDKVFGEGALLGNKYGKQPYSAGIRQITVRHLLQHTAGGWPNNGADPMFSQPELNAAALISWTLDHVPLDTIPGTRYAYSNFGYCILGRVIEQVSGQPYAQYVKTAILQPSGGSTMQIGGNTLAERKPLEVKYYGQLGQDPYCCDVTRMDAHGGWIASATDLARWLVSIDGFDSKPDILSKASIAAMTTPSAANPNYALGWLVNAYHNWWHSGSLPGTASEVIRASNGFNWVMLCNTRTDKGFFNDLDALIWKAVSDKQTPWPAEDLF</sequence>
<dbReference type="Gene3D" id="3.40.710.10">
    <property type="entry name" value="DD-peptidase/beta-lactamase superfamily"/>
    <property type="match status" value="1"/>
</dbReference>
<dbReference type="InterPro" id="IPR050491">
    <property type="entry name" value="AmpC-like"/>
</dbReference>
<protein>
    <submittedName>
        <fullName evidence="2">Serine hydrolase domain-containing protein</fullName>
        <ecNumber evidence="2">3.1.1.103</ecNumber>
    </submittedName>
</protein>
<name>A0ABV2TF02_9BACT</name>
<organism evidence="2 3">
    <name type="scientific">Chitinophaga defluvii</name>
    <dbReference type="NCBI Taxonomy" id="3163343"/>
    <lineage>
        <taxon>Bacteria</taxon>
        <taxon>Pseudomonadati</taxon>
        <taxon>Bacteroidota</taxon>
        <taxon>Chitinophagia</taxon>
        <taxon>Chitinophagales</taxon>
        <taxon>Chitinophagaceae</taxon>
        <taxon>Chitinophaga</taxon>
    </lineage>
</organism>
<dbReference type="PANTHER" id="PTHR46825:SF7">
    <property type="entry name" value="D-ALANYL-D-ALANINE CARBOXYPEPTIDASE"/>
    <property type="match status" value="1"/>
</dbReference>
<dbReference type="SUPFAM" id="SSF56601">
    <property type="entry name" value="beta-lactamase/transpeptidase-like"/>
    <property type="match status" value="1"/>
</dbReference>
<keyword evidence="3" id="KW-1185">Reference proteome</keyword>
<reference evidence="2 3" key="1">
    <citation type="submission" date="2024-06" db="EMBL/GenBank/DDBJ databases">
        <title>Chitinophaga defluvii sp. nov., isolated from municipal sewage.</title>
        <authorList>
            <person name="Zhang L."/>
        </authorList>
    </citation>
    <scope>NUCLEOTIDE SEQUENCE [LARGE SCALE GENOMIC DNA]</scope>
    <source>
        <strain evidence="2 3">H8</strain>
    </source>
</reference>
<evidence type="ECO:0000259" key="1">
    <source>
        <dbReference type="Pfam" id="PF00144"/>
    </source>
</evidence>
<dbReference type="InterPro" id="IPR012338">
    <property type="entry name" value="Beta-lactam/transpept-like"/>
</dbReference>
<dbReference type="InterPro" id="IPR001466">
    <property type="entry name" value="Beta-lactam-related"/>
</dbReference>
<dbReference type="EMBL" id="JBEXAC010000004">
    <property type="protein sequence ID" value="MET7001592.1"/>
    <property type="molecule type" value="Genomic_DNA"/>
</dbReference>
<comment type="caution">
    <text evidence="2">The sequence shown here is derived from an EMBL/GenBank/DDBJ whole genome shotgun (WGS) entry which is preliminary data.</text>
</comment>
<evidence type="ECO:0000313" key="2">
    <source>
        <dbReference type="EMBL" id="MET7001592.1"/>
    </source>
</evidence>
<gene>
    <name evidence="2" type="ORF">ABR189_29690</name>
</gene>
<dbReference type="RefSeq" id="WP_354664166.1">
    <property type="nucleotide sequence ID" value="NZ_JBEXAC010000004.1"/>
</dbReference>
<keyword evidence="2" id="KW-0378">Hydrolase</keyword>
<dbReference type="Proteomes" id="UP001549749">
    <property type="component" value="Unassembled WGS sequence"/>
</dbReference>
<accession>A0ABV2TF02</accession>
<dbReference type="PANTHER" id="PTHR46825">
    <property type="entry name" value="D-ALANYL-D-ALANINE-CARBOXYPEPTIDASE/ENDOPEPTIDASE AMPH"/>
    <property type="match status" value="1"/>
</dbReference>
<dbReference type="GO" id="GO:0016787">
    <property type="term" value="F:hydrolase activity"/>
    <property type="evidence" value="ECO:0007669"/>
    <property type="project" value="UniProtKB-KW"/>
</dbReference>
<dbReference type="EC" id="3.1.1.103" evidence="2"/>
<evidence type="ECO:0000313" key="3">
    <source>
        <dbReference type="Proteomes" id="UP001549749"/>
    </source>
</evidence>
<dbReference type="Pfam" id="PF00144">
    <property type="entry name" value="Beta-lactamase"/>
    <property type="match status" value="1"/>
</dbReference>